<evidence type="ECO:0000259" key="1">
    <source>
        <dbReference type="Pfam" id="PF08241"/>
    </source>
</evidence>
<organism evidence="3">
    <name type="scientific">freshwater metagenome</name>
    <dbReference type="NCBI Taxonomy" id="449393"/>
    <lineage>
        <taxon>unclassified sequences</taxon>
        <taxon>metagenomes</taxon>
        <taxon>ecological metagenomes</taxon>
    </lineage>
</organism>
<dbReference type="CDD" id="cd02440">
    <property type="entry name" value="AdoMet_MTases"/>
    <property type="match status" value="1"/>
</dbReference>
<gene>
    <name evidence="2" type="ORF">UFOPK1908_00061</name>
    <name evidence="3" type="ORF">UFOPK3576_00265</name>
</gene>
<dbReference type="Pfam" id="PF08241">
    <property type="entry name" value="Methyltransf_11"/>
    <property type="match status" value="1"/>
</dbReference>
<dbReference type="SUPFAM" id="SSF53335">
    <property type="entry name" value="S-adenosyl-L-methionine-dependent methyltransferases"/>
    <property type="match status" value="1"/>
</dbReference>
<protein>
    <submittedName>
        <fullName evidence="3">Unannotated protein</fullName>
    </submittedName>
</protein>
<sequence length="277" mass="30482">MYRMNIGEYEDSISAACLIPTMPYPANHFAFRHVMKALPEQEGTSIVEIGVGMGGAIPLFAGAGFTFAGIDRDIDCVESSSRELCEAGQDPHRIVQADLEDLASLSRLPDSAHFDALIAMGVFPHLSSVRQGILNAVSLVRPGGHLFLEFRNALFSLVTFNRYTQEFICDRLLVDASSKVRAAVNTELQKRLNLQIPSGVIHPEAFHVPFEIVDLAHDLGLTNPRVIPFHFHAGMPAIEEEVPQSYRLDSVALEDDSSGWKGLFLASAFLLHAQRPE</sequence>
<dbReference type="Gene3D" id="3.40.50.150">
    <property type="entry name" value="Vaccinia Virus protein VP39"/>
    <property type="match status" value="1"/>
</dbReference>
<feature type="domain" description="Methyltransferase type 11" evidence="1">
    <location>
        <begin position="47"/>
        <end position="148"/>
    </location>
</feature>
<proteinExistence type="predicted"/>
<name>A0A6J7FVE2_9ZZZZ</name>
<dbReference type="EMBL" id="CAEZVB010000001">
    <property type="protein sequence ID" value="CAB4611399.1"/>
    <property type="molecule type" value="Genomic_DNA"/>
</dbReference>
<reference evidence="3" key="1">
    <citation type="submission" date="2020-05" db="EMBL/GenBank/DDBJ databases">
        <authorList>
            <person name="Chiriac C."/>
            <person name="Salcher M."/>
            <person name="Ghai R."/>
            <person name="Kavagutti S V."/>
        </authorList>
    </citation>
    <scope>NUCLEOTIDE SEQUENCE</scope>
</reference>
<evidence type="ECO:0000313" key="3">
    <source>
        <dbReference type="EMBL" id="CAB4897305.1"/>
    </source>
</evidence>
<accession>A0A6J7FVE2</accession>
<dbReference type="AlphaFoldDB" id="A0A6J7FVE2"/>
<evidence type="ECO:0000313" key="2">
    <source>
        <dbReference type="EMBL" id="CAB4611399.1"/>
    </source>
</evidence>
<dbReference type="EMBL" id="CAFBMO010000006">
    <property type="protein sequence ID" value="CAB4897305.1"/>
    <property type="molecule type" value="Genomic_DNA"/>
</dbReference>
<dbReference type="InterPro" id="IPR013216">
    <property type="entry name" value="Methyltransf_11"/>
</dbReference>
<dbReference type="InterPro" id="IPR029063">
    <property type="entry name" value="SAM-dependent_MTases_sf"/>
</dbReference>
<dbReference type="GO" id="GO:0008757">
    <property type="term" value="F:S-adenosylmethionine-dependent methyltransferase activity"/>
    <property type="evidence" value="ECO:0007669"/>
    <property type="project" value="InterPro"/>
</dbReference>